<dbReference type="InterPro" id="IPR001667">
    <property type="entry name" value="DDH_dom"/>
</dbReference>
<dbReference type="GO" id="GO:0003676">
    <property type="term" value="F:nucleic acid binding"/>
    <property type="evidence" value="ECO:0007669"/>
    <property type="project" value="InterPro"/>
</dbReference>
<dbReference type="AlphaFoldDB" id="A0A1F4TR21"/>
<dbReference type="Gene3D" id="3.90.1640.10">
    <property type="entry name" value="inorganic pyrophosphatase (n-terminal core)"/>
    <property type="match status" value="1"/>
</dbReference>
<organism evidence="3 4">
    <name type="scientific">candidate division WOR-1 bacterium RIFOXYB2_FULL_48_7</name>
    <dbReference type="NCBI Taxonomy" id="1802583"/>
    <lineage>
        <taxon>Bacteria</taxon>
        <taxon>Bacillati</taxon>
        <taxon>Saganbacteria</taxon>
    </lineage>
</organism>
<evidence type="ECO:0000313" key="3">
    <source>
        <dbReference type="EMBL" id="OGC35182.1"/>
    </source>
</evidence>
<dbReference type="PANTHER" id="PTHR47618">
    <property type="entry name" value="BIFUNCTIONAL OLIGORIBONUCLEASE AND PAP PHOSPHATASE NRNA"/>
    <property type="match status" value="1"/>
</dbReference>
<evidence type="ECO:0008006" key="5">
    <source>
        <dbReference type="Google" id="ProtNLM"/>
    </source>
</evidence>
<dbReference type="Pfam" id="PF02272">
    <property type="entry name" value="DHHA1"/>
    <property type="match status" value="1"/>
</dbReference>
<reference evidence="3 4" key="1">
    <citation type="journal article" date="2016" name="Nat. Commun.">
        <title>Thousands of microbial genomes shed light on interconnected biogeochemical processes in an aquifer system.</title>
        <authorList>
            <person name="Anantharaman K."/>
            <person name="Brown C.T."/>
            <person name="Hug L.A."/>
            <person name="Sharon I."/>
            <person name="Castelle C.J."/>
            <person name="Probst A.J."/>
            <person name="Thomas B.C."/>
            <person name="Singh A."/>
            <person name="Wilkins M.J."/>
            <person name="Karaoz U."/>
            <person name="Brodie E.L."/>
            <person name="Williams K.H."/>
            <person name="Hubbard S.S."/>
            <person name="Banfield J.F."/>
        </authorList>
    </citation>
    <scope>NUCLEOTIDE SEQUENCE [LARGE SCALE GENOMIC DNA]</scope>
</reference>
<evidence type="ECO:0000313" key="4">
    <source>
        <dbReference type="Proteomes" id="UP000178951"/>
    </source>
</evidence>
<evidence type="ECO:0000259" key="2">
    <source>
        <dbReference type="Pfam" id="PF02272"/>
    </source>
</evidence>
<protein>
    <recommendedName>
        <fullName evidence="5">DDH domain-containing protein</fullName>
    </recommendedName>
</protein>
<sequence>MIKTAEQIKELLKKSSRAIICAHVDPDGDAIGSMLALGMVCNKLGLETVYYCADNLPKIYRFLPHAGEITRELPDGQFDVVLTVDSSDLSRIGNKIDLRKLAKVVVNIDHHPDNTHFGDINYVQKASSAAELVFDLAQAWLVGLDKAMADCLYTAMITDTGNFRYENTTIKTFQIAGELLKAGVSTHEISTKIYDTKTLPSIKISARALAGLQISPDKKIAWAYVTEEMMRETKAEGEDLIGIVDRLRSIEGVEVAVFFREKAGEIKINFRSKERVNVCELAKRFQGGGHFKAAGAVVKGELIKVIDQVIGETTRVV</sequence>
<dbReference type="EMBL" id="MEUF01000033">
    <property type="protein sequence ID" value="OGC35182.1"/>
    <property type="molecule type" value="Genomic_DNA"/>
</dbReference>
<evidence type="ECO:0000259" key="1">
    <source>
        <dbReference type="Pfam" id="PF01368"/>
    </source>
</evidence>
<name>A0A1F4TR21_UNCSA</name>
<feature type="domain" description="DHHA1" evidence="2">
    <location>
        <begin position="224"/>
        <end position="310"/>
    </location>
</feature>
<gene>
    <name evidence="3" type="ORF">A2311_03125</name>
</gene>
<dbReference type="Gene3D" id="3.10.310.30">
    <property type="match status" value="1"/>
</dbReference>
<proteinExistence type="predicted"/>
<accession>A0A1F4TR21</accession>
<dbReference type="SUPFAM" id="SSF64182">
    <property type="entry name" value="DHH phosphoesterases"/>
    <property type="match status" value="1"/>
</dbReference>
<feature type="domain" description="DDH" evidence="1">
    <location>
        <begin position="19"/>
        <end position="156"/>
    </location>
</feature>
<dbReference type="STRING" id="1802583.A2311_03125"/>
<dbReference type="InterPro" id="IPR051319">
    <property type="entry name" value="Oligoribo/pAp-PDE_c-di-AMP_PDE"/>
</dbReference>
<dbReference type="Proteomes" id="UP000178951">
    <property type="component" value="Unassembled WGS sequence"/>
</dbReference>
<dbReference type="Pfam" id="PF01368">
    <property type="entry name" value="DHH"/>
    <property type="match status" value="1"/>
</dbReference>
<comment type="caution">
    <text evidence="3">The sequence shown here is derived from an EMBL/GenBank/DDBJ whole genome shotgun (WGS) entry which is preliminary data.</text>
</comment>
<dbReference type="PANTHER" id="PTHR47618:SF1">
    <property type="entry name" value="BIFUNCTIONAL OLIGORIBONUCLEASE AND PAP PHOSPHATASE NRNA"/>
    <property type="match status" value="1"/>
</dbReference>
<dbReference type="InterPro" id="IPR003156">
    <property type="entry name" value="DHHA1_dom"/>
</dbReference>
<dbReference type="InterPro" id="IPR038763">
    <property type="entry name" value="DHH_sf"/>
</dbReference>